<dbReference type="PANTHER" id="PTHR43498:SF1">
    <property type="entry name" value="COB--COM HETERODISULFIDE REDUCTASE IRON-SULFUR SUBUNIT A"/>
    <property type="match status" value="1"/>
</dbReference>
<dbReference type="InterPro" id="IPR036188">
    <property type="entry name" value="FAD/NAD-bd_sf"/>
</dbReference>
<keyword evidence="4" id="KW-0408">Iron</keyword>
<keyword evidence="3" id="KW-0560">Oxidoreductase</keyword>
<evidence type="ECO:0000256" key="5">
    <source>
        <dbReference type="ARBA" id="ARBA00023014"/>
    </source>
</evidence>
<keyword evidence="1" id="KW-0004">4Fe-4S</keyword>
<evidence type="ECO:0000256" key="4">
    <source>
        <dbReference type="ARBA" id="ARBA00023004"/>
    </source>
</evidence>
<dbReference type="AlphaFoldDB" id="A0A8H4PBN4"/>
<name>A0A8H4PBN4_9HYPO</name>
<keyword evidence="2" id="KW-0479">Metal-binding</keyword>
<feature type="signal peptide" evidence="6">
    <location>
        <begin position="1"/>
        <end position="24"/>
    </location>
</feature>
<evidence type="ECO:0000256" key="3">
    <source>
        <dbReference type="ARBA" id="ARBA00023002"/>
    </source>
</evidence>
<dbReference type="InterPro" id="IPR039650">
    <property type="entry name" value="HdrA-like"/>
</dbReference>
<feature type="chain" id="PRO_5034369360" description="Xanthan lyase" evidence="6">
    <location>
        <begin position="25"/>
        <end position="584"/>
    </location>
</feature>
<dbReference type="GO" id="GO:0016491">
    <property type="term" value="F:oxidoreductase activity"/>
    <property type="evidence" value="ECO:0007669"/>
    <property type="project" value="UniProtKB-KW"/>
</dbReference>
<sequence>MAASLRFILLALYTISSFFHHGSCQEAIFHQSDVVVYGNTVAALAAAIQTTRMNKTVALVFPGDRIGGLTTSGLGWTDSKDGNTIGGIAREFYAKVYEYYEDDDAWTLESRDDYLARNIRAQPGPAIDTDKKVQWTFEPKVAEEIWEKWVKDEGIPVFRNESIVRTSRGVEKDGTEIKSFNTQSGSTFSGKIFIDGGYEGDLMETAGIPYRVGRESEHEYDEWAAGIFINGPNLLSTVDPYIEEGDPDSGLIHGVGRVIRDRERTFGRKDMRLQAFNYRLSLTQEDDNKVEFFKPRGYNETEYEILFRYIKAGYFGPFFTAQLMPNLKTDTNAAGQVSTDLIGGNYNKTSNFAEYSYEERQACAERHKLWAQGLLWTLANHDDIPEDIRLNTSLWGYAKDEWVDNDYWPYEIYIREGRRMDGMYSMTQADIQAPKEYDNDTIVAVGYYTLDVHQVERVVIDHRIFDEGLIHVPNPGPFNIPFGSIIPSANDATNFLNPVTLSATHIALSAIRMEPVYMILGQSAATAAVMALEQGVNIQDIDRKKLKEQLEGDSQVLKSSCTKLRLTYLHWIAAFFTIYMYHVI</sequence>
<evidence type="ECO:0000313" key="8">
    <source>
        <dbReference type="Proteomes" id="UP000554235"/>
    </source>
</evidence>
<organism evidence="7 8">
    <name type="scientific">Fusarium albosuccineum</name>
    <dbReference type="NCBI Taxonomy" id="1237068"/>
    <lineage>
        <taxon>Eukaryota</taxon>
        <taxon>Fungi</taxon>
        <taxon>Dikarya</taxon>
        <taxon>Ascomycota</taxon>
        <taxon>Pezizomycotina</taxon>
        <taxon>Sordariomycetes</taxon>
        <taxon>Hypocreomycetidae</taxon>
        <taxon>Hypocreales</taxon>
        <taxon>Nectriaceae</taxon>
        <taxon>Fusarium</taxon>
        <taxon>Fusarium decemcellulare species complex</taxon>
    </lineage>
</organism>
<evidence type="ECO:0000313" key="7">
    <source>
        <dbReference type="EMBL" id="KAF4466575.1"/>
    </source>
</evidence>
<keyword evidence="6" id="KW-0732">Signal</keyword>
<dbReference type="GO" id="GO:0051539">
    <property type="term" value="F:4 iron, 4 sulfur cluster binding"/>
    <property type="evidence" value="ECO:0007669"/>
    <property type="project" value="UniProtKB-KW"/>
</dbReference>
<evidence type="ECO:0000256" key="2">
    <source>
        <dbReference type="ARBA" id="ARBA00022723"/>
    </source>
</evidence>
<evidence type="ECO:0008006" key="9">
    <source>
        <dbReference type="Google" id="ProtNLM"/>
    </source>
</evidence>
<evidence type="ECO:0000256" key="1">
    <source>
        <dbReference type="ARBA" id="ARBA00022485"/>
    </source>
</evidence>
<gene>
    <name evidence="7" type="ORF">FALBO_6555</name>
</gene>
<dbReference type="Pfam" id="PF12831">
    <property type="entry name" value="FAD_oxidored"/>
    <property type="match status" value="1"/>
</dbReference>
<proteinExistence type="predicted"/>
<keyword evidence="8" id="KW-1185">Reference proteome</keyword>
<dbReference type="SUPFAM" id="SSF51905">
    <property type="entry name" value="FAD/NAD(P)-binding domain"/>
    <property type="match status" value="1"/>
</dbReference>
<reference evidence="7 8" key="1">
    <citation type="submission" date="2020-01" db="EMBL/GenBank/DDBJ databases">
        <title>Identification and distribution of gene clusters putatively required for synthesis of sphingolipid metabolism inhibitors in phylogenetically diverse species of the filamentous fungus Fusarium.</title>
        <authorList>
            <person name="Kim H.-S."/>
            <person name="Busman M."/>
            <person name="Brown D.W."/>
            <person name="Divon H."/>
            <person name="Uhlig S."/>
            <person name="Proctor R.H."/>
        </authorList>
    </citation>
    <scope>NUCLEOTIDE SEQUENCE [LARGE SCALE GENOMIC DNA]</scope>
    <source>
        <strain evidence="7 8">NRRL 20459</strain>
    </source>
</reference>
<dbReference type="GO" id="GO:0046872">
    <property type="term" value="F:metal ion binding"/>
    <property type="evidence" value="ECO:0007669"/>
    <property type="project" value="UniProtKB-KW"/>
</dbReference>
<protein>
    <recommendedName>
        <fullName evidence="9">Xanthan lyase</fullName>
    </recommendedName>
</protein>
<dbReference type="OrthoDB" id="10264636at2759"/>
<dbReference type="EMBL" id="JAADYS010000854">
    <property type="protein sequence ID" value="KAF4466575.1"/>
    <property type="molecule type" value="Genomic_DNA"/>
</dbReference>
<evidence type="ECO:0000256" key="6">
    <source>
        <dbReference type="SAM" id="SignalP"/>
    </source>
</evidence>
<comment type="caution">
    <text evidence="7">The sequence shown here is derived from an EMBL/GenBank/DDBJ whole genome shotgun (WGS) entry which is preliminary data.</text>
</comment>
<dbReference type="Proteomes" id="UP000554235">
    <property type="component" value="Unassembled WGS sequence"/>
</dbReference>
<accession>A0A8H4PBN4</accession>
<dbReference type="PANTHER" id="PTHR43498">
    <property type="entry name" value="FERREDOXIN:COB-COM HETERODISULFIDE REDUCTASE SUBUNIT A"/>
    <property type="match status" value="1"/>
</dbReference>
<keyword evidence="5" id="KW-0411">Iron-sulfur</keyword>